<evidence type="ECO:0000259" key="1">
    <source>
        <dbReference type="Pfam" id="PF01408"/>
    </source>
</evidence>
<dbReference type="HOGENOM" id="CLU_077338_0_0_5"/>
<name>B7KYP2_METC4</name>
<dbReference type="InterPro" id="IPR055170">
    <property type="entry name" value="GFO_IDH_MocA-like_dom"/>
</dbReference>
<dbReference type="Proteomes" id="UP000002385">
    <property type="component" value="Chromosome"/>
</dbReference>
<dbReference type="EMBL" id="CP001298">
    <property type="protein sequence ID" value="ACK84793.1"/>
    <property type="molecule type" value="Genomic_DNA"/>
</dbReference>
<feature type="domain" description="Gfo/Idh/MocA-like oxidoreductase N-terminal" evidence="1">
    <location>
        <begin position="2"/>
        <end position="98"/>
    </location>
</feature>
<dbReference type="PANTHER" id="PTHR43377">
    <property type="entry name" value="BILIVERDIN REDUCTASE A"/>
    <property type="match status" value="1"/>
</dbReference>
<accession>B7KYP2</accession>
<gene>
    <name evidence="3" type="ordered locus">Mchl_3988</name>
</gene>
<protein>
    <submittedName>
        <fullName evidence="3">Oxidoreductase domain protein</fullName>
    </submittedName>
</protein>
<dbReference type="SUPFAM" id="SSF55347">
    <property type="entry name" value="Glyceraldehyde-3-phosphate dehydrogenase-like, C-terminal domain"/>
    <property type="match status" value="1"/>
</dbReference>
<proteinExistence type="predicted"/>
<dbReference type="InterPro" id="IPR051450">
    <property type="entry name" value="Gfo/Idh/MocA_Oxidoreductases"/>
</dbReference>
<reference evidence="4" key="1">
    <citation type="submission" date="2008-12" db="EMBL/GenBank/DDBJ databases">
        <title>Complete sequence of chromosome of Methylobacterium chloromethanicum CM4.</title>
        <authorList>
            <consortium name="US DOE Joint Genome Institute"/>
            <person name="Lucas S."/>
            <person name="Copeland A."/>
            <person name="Lapidus A."/>
            <person name="Glavina del Rio T."/>
            <person name="Dalin E."/>
            <person name="Tice H."/>
            <person name="Bruce D."/>
            <person name="Goodwin L."/>
            <person name="Pitluck S."/>
            <person name="Chertkov O."/>
            <person name="Brettin T."/>
            <person name="Detter J.C."/>
            <person name="Han C."/>
            <person name="Larimer F."/>
            <person name="Land M."/>
            <person name="Hauser L."/>
            <person name="Kyrpides N."/>
            <person name="Mikhailova N."/>
            <person name="Marx C."/>
            <person name="Richardson P."/>
        </authorList>
    </citation>
    <scope>NUCLEOTIDE SEQUENCE [LARGE SCALE GENOMIC DNA]</scope>
    <source>
        <strain evidence="4">CM4 / NCIMB 13688</strain>
    </source>
</reference>
<dbReference type="Gene3D" id="3.40.50.720">
    <property type="entry name" value="NAD(P)-binding Rossmann-like Domain"/>
    <property type="match status" value="1"/>
</dbReference>
<dbReference type="GO" id="GO:0000166">
    <property type="term" value="F:nucleotide binding"/>
    <property type="evidence" value="ECO:0007669"/>
    <property type="project" value="InterPro"/>
</dbReference>
<evidence type="ECO:0000313" key="4">
    <source>
        <dbReference type="Proteomes" id="UP000002385"/>
    </source>
</evidence>
<dbReference type="Gene3D" id="3.30.360.10">
    <property type="entry name" value="Dihydrodipicolinate Reductase, domain 2"/>
    <property type="match status" value="1"/>
</dbReference>
<dbReference type="Pfam" id="PF01408">
    <property type="entry name" value="GFO_IDH_MocA"/>
    <property type="match status" value="1"/>
</dbReference>
<dbReference type="KEGG" id="mch:Mchl_3988"/>
<evidence type="ECO:0000259" key="2">
    <source>
        <dbReference type="Pfam" id="PF22725"/>
    </source>
</evidence>
<evidence type="ECO:0000313" key="3">
    <source>
        <dbReference type="EMBL" id="ACK84793.1"/>
    </source>
</evidence>
<sequence>MAANHARALQAVPSLDLTTSVSRDPTKASVFAAEHGIGRSVGLDAFMGDPGVDGLYVVVPAASMLEVATRLSGLHLPLMLEKPVGLDPDETRDAVARVDAPHMVGLNRRSYEIVQRAKRWIDDHGGPTGIEIQMPEDIRALSARYPAHVLNRWMFGNSVHLIDLFRFFCGEPETVEVLRRRRDFADWSVAASLSFVPGAVGVFHAHWGAPGGWRVAVSARDTQIVLQPVEKAMMLRRGSPAEEWTAIGPDREFKAGLFRQAEVFANLVSDGRLPPGAADLRDYARSVDLVGRLFGYGSEACFQKAVV</sequence>
<reference evidence="3 4" key="2">
    <citation type="journal article" date="2012" name="J. Bacteriol.">
        <title>Complete genome sequences of six strains of the genus Methylobacterium.</title>
        <authorList>
            <person name="Marx C.J."/>
            <person name="Bringel F."/>
            <person name="Chistoserdova L."/>
            <person name="Moulin L."/>
            <person name="Farhan Ul Haque M."/>
            <person name="Fleischman D.E."/>
            <person name="Gruffaz C."/>
            <person name="Jourand P."/>
            <person name="Knief C."/>
            <person name="Lee M.C."/>
            <person name="Muller E.E."/>
            <person name="Nadalig T."/>
            <person name="Peyraud R."/>
            <person name="Roselli S."/>
            <person name="Russ L."/>
            <person name="Goodwin L.A."/>
            <person name="Ivanova N."/>
            <person name="Kyrpides N."/>
            <person name="Lajus A."/>
            <person name="Land M.L."/>
            <person name="Medigue C."/>
            <person name="Mikhailova N."/>
            <person name="Nolan M."/>
            <person name="Woyke T."/>
            <person name="Stolyar S."/>
            <person name="Vorholt J.A."/>
            <person name="Vuilleumier S."/>
        </authorList>
    </citation>
    <scope>NUCLEOTIDE SEQUENCE [LARGE SCALE GENOMIC DNA]</scope>
    <source>
        <strain evidence="4">CM4 / NCIMB 13688</strain>
    </source>
</reference>
<dbReference type="PANTHER" id="PTHR43377:SF1">
    <property type="entry name" value="BILIVERDIN REDUCTASE A"/>
    <property type="match status" value="1"/>
</dbReference>
<feature type="domain" description="GFO/IDH/MocA-like oxidoreductase" evidence="2">
    <location>
        <begin position="115"/>
        <end position="215"/>
    </location>
</feature>
<dbReference type="SUPFAM" id="SSF51735">
    <property type="entry name" value="NAD(P)-binding Rossmann-fold domains"/>
    <property type="match status" value="1"/>
</dbReference>
<dbReference type="Pfam" id="PF22725">
    <property type="entry name" value="GFO_IDH_MocA_C3"/>
    <property type="match status" value="1"/>
</dbReference>
<dbReference type="InterPro" id="IPR000683">
    <property type="entry name" value="Gfo/Idh/MocA-like_OxRdtase_N"/>
</dbReference>
<organism evidence="3 4">
    <name type="scientific">Methylorubrum extorquens (strain CM4 / NCIMB 13688)</name>
    <name type="common">Methylobacterium extorquens</name>
    <dbReference type="NCBI Taxonomy" id="440085"/>
    <lineage>
        <taxon>Bacteria</taxon>
        <taxon>Pseudomonadati</taxon>
        <taxon>Pseudomonadota</taxon>
        <taxon>Alphaproteobacteria</taxon>
        <taxon>Hyphomicrobiales</taxon>
        <taxon>Methylobacteriaceae</taxon>
        <taxon>Methylorubrum</taxon>
    </lineage>
</organism>
<dbReference type="InterPro" id="IPR036291">
    <property type="entry name" value="NAD(P)-bd_dom_sf"/>
</dbReference>
<dbReference type="AlphaFoldDB" id="B7KYP2"/>